<evidence type="ECO:0008006" key="5">
    <source>
        <dbReference type="Google" id="ProtNLM"/>
    </source>
</evidence>
<proteinExistence type="predicted"/>
<dbReference type="PANTHER" id="PTHR43270:SF4">
    <property type="entry name" value="CARNOSINE DIPEPTIDASE 2, ISOFORM A"/>
    <property type="match status" value="1"/>
</dbReference>
<dbReference type="InterPro" id="IPR002933">
    <property type="entry name" value="Peptidase_M20"/>
</dbReference>
<keyword evidence="2" id="KW-0479">Metal-binding</keyword>
<keyword evidence="1" id="KW-0645">Protease</keyword>
<dbReference type="Gene3D" id="3.30.70.360">
    <property type="match status" value="1"/>
</dbReference>
<evidence type="ECO:0000313" key="4">
    <source>
        <dbReference type="EMBL" id="CAD9156430.1"/>
    </source>
</evidence>
<protein>
    <recommendedName>
        <fullName evidence="5">Peptidase M20 dimerisation domain-containing protein</fullName>
    </recommendedName>
</protein>
<dbReference type="EMBL" id="HBGF01053361">
    <property type="protein sequence ID" value="CAD9156430.1"/>
    <property type="molecule type" value="Transcribed_RNA"/>
</dbReference>
<keyword evidence="3" id="KW-0378">Hydrolase</keyword>
<evidence type="ECO:0000256" key="1">
    <source>
        <dbReference type="ARBA" id="ARBA00022670"/>
    </source>
</evidence>
<dbReference type="AlphaFoldDB" id="A0A7S1R526"/>
<reference evidence="4" key="1">
    <citation type="submission" date="2021-01" db="EMBL/GenBank/DDBJ databases">
        <authorList>
            <person name="Corre E."/>
            <person name="Pelletier E."/>
            <person name="Niang G."/>
            <person name="Scheremetjew M."/>
            <person name="Finn R."/>
            <person name="Kale V."/>
            <person name="Holt S."/>
            <person name="Cochrane G."/>
            <person name="Meng A."/>
            <person name="Brown T."/>
            <person name="Cohen L."/>
        </authorList>
    </citation>
    <scope>NUCLEOTIDE SEQUENCE</scope>
    <source>
        <strain evidence="4">CCAP 1951/1</strain>
    </source>
</reference>
<dbReference type="Pfam" id="PF01546">
    <property type="entry name" value="Peptidase_M20"/>
    <property type="match status" value="1"/>
</dbReference>
<evidence type="ECO:0000256" key="2">
    <source>
        <dbReference type="ARBA" id="ARBA00022723"/>
    </source>
</evidence>
<accession>A0A7S1R526</accession>
<sequence length="488" mass="52608">MAAKCDAPAETWARINDFVGGKWDAEVVPTLSEYIKVPNLSPMFDPDFATNGLQEKAFALLIDWLKQQPVKGMKYELLEEQGKPPFLCIEIDGTVPTAKTLLMYGHMDKQPPLRPWAEGLDPYEPVIRDGKLYGRAGADDGYAIFASVLSVMALQREGIPHSRVCIIIEADEESGSSSLKGWIEKTKDRLGDVDLVITLDSGSCSYDQLWVTTSLRGVAIVSVECSTLYEGMHSGIAGGVVPDTTRILRHQLDNVEDSRTGDIKVAECHCEIPAAIREGGYASLEKLGFDAFLAQFPFQQGVKAENTTSVADLAIRNFWKPSLTIVGVDGLPSVADGGNVLRQLTRFKLSIRLPPNVDGAVAAKAVAAALERDPPNGVTVKATVMGFANGWASPPISPWLMESLNTGSQQVFQKPAALLGLAGTIPFLGMLGEMFPQAQFVISGVLGPQSNAHGPNEFLHIGFGKGVNGCMARVVADHFVQQPESAKK</sequence>
<name>A0A7S1R526_NEODS</name>
<dbReference type="PANTHER" id="PTHR43270">
    <property type="entry name" value="BETA-ALA-HIS DIPEPTIDASE"/>
    <property type="match status" value="1"/>
</dbReference>
<dbReference type="GO" id="GO:0046872">
    <property type="term" value="F:metal ion binding"/>
    <property type="evidence" value="ECO:0007669"/>
    <property type="project" value="UniProtKB-KW"/>
</dbReference>
<gene>
    <name evidence="4" type="ORF">NDES1114_LOCUS35711</name>
</gene>
<evidence type="ECO:0000256" key="3">
    <source>
        <dbReference type="ARBA" id="ARBA00022801"/>
    </source>
</evidence>
<dbReference type="SUPFAM" id="SSF53187">
    <property type="entry name" value="Zn-dependent exopeptidases"/>
    <property type="match status" value="1"/>
</dbReference>
<dbReference type="InterPro" id="IPR051458">
    <property type="entry name" value="Cyt/Met_Dipeptidase"/>
</dbReference>
<organism evidence="4">
    <name type="scientific">Neobodo designis</name>
    <name type="common">Flagellated protozoan</name>
    <name type="synonym">Bodo designis</name>
    <dbReference type="NCBI Taxonomy" id="312471"/>
    <lineage>
        <taxon>Eukaryota</taxon>
        <taxon>Discoba</taxon>
        <taxon>Euglenozoa</taxon>
        <taxon>Kinetoplastea</taxon>
        <taxon>Metakinetoplastina</taxon>
        <taxon>Neobodonida</taxon>
        <taxon>Neobodo</taxon>
    </lineage>
</organism>
<dbReference type="GO" id="GO:0008233">
    <property type="term" value="F:peptidase activity"/>
    <property type="evidence" value="ECO:0007669"/>
    <property type="project" value="UniProtKB-KW"/>
</dbReference>
<dbReference type="GO" id="GO:0006508">
    <property type="term" value="P:proteolysis"/>
    <property type="evidence" value="ECO:0007669"/>
    <property type="project" value="UniProtKB-KW"/>
</dbReference>
<dbReference type="Gene3D" id="3.40.630.10">
    <property type="entry name" value="Zn peptidases"/>
    <property type="match status" value="1"/>
</dbReference>